<accession>A0ABW6D0I2</accession>
<dbReference type="SUPFAM" id="SSF49899">
    <property type="entry name" value="Concanavalin A-like lectins/glucanases"/>
    <property type="match status" value="2"/>
</dbReference>
<keyword evidence="2" id="KW-1015">Disulfide bond</keyword>
<evidence type="ECO:0000259" key="3">
    <source>
        <dbReference type="SMART" id="SM00560"/>
    </source>
</evidence>
<gene>
    <name evidence="4" type="ORF">SKC38_06590</name>
</gene>
<feature type="domain" description="LamG-like jellyroll fold" evidence="3">
    <location>
        <begin position="106"/>
        <end position="245"/>
    </location>
</feature>
<proteinExistence type="predicted"/>
<evidence type="ECO:0000256" key="1">
    <source>
        <dbReference type="ARBA" id="ARBA00022729"/>
    </source>
</evidence>
<dbReference type="InterPro" id="IPR006558">
    <property type="entry name" value="LamG-like"/>
</dbReference>
<dbReference type="EMBL" id="JBBKYA010000003">
    <property type="protein sequence ID" value="MFD3275888.1"/>
    <property type="molecule type" value="Genomic_DNA"/>
</dbReference>
<dbReference type="RefSeq" id="WP_377976213.1">
    <property type="nucleotide sequence ID" value="NZ_JBBKYA010000003.1"/>
</dbReference>
<dbReference type="Gene3D" id="2.60.120.200">
    <property type="match status" value="2"/>
</dbReference>
<protein>
    <submittedName>
        <fullName evidence="4">LamG-like jellyroll fold domain-containing protein</fullName>
    </submittedName>
</protein>
<comment type="caution">
    <text evidence="4">The sequence shown here is derived from an EMBL/GenBank/DDBJ whole genome shotgun (WGS) entry which is preliminary data.</text>
</comment>
<name>A0ABW6D0I2_9BACT</name>
<sequence>MIRILIIFLLIPSVLLAQFYSPSYAGNVSKNNLYVNYDFSKSSSYPGSGTTVYSTTTNAVSASLANSPTYFSDPGYLRFIAGSSQYMIIGDFKNAYSPVSPSTRSGVFTLSLWFNPTALNGVVVSDLDNTIPGGGYHTSDIEMVAGYLKFSVWPKNTVLTTATTVTLNEWHHVVLVYTGTQVKAYLDNTLVGTATYTRSGPHMGSYTAAQYFGIAAYDGTHMGSGAYGSFLLADVKFFSAALGDGEVNSIYQQEKSNYDLVFYLDGGNTTSLATSGATAWNDISGHAKSGDIGAGMSYNATASGSMYFNGASTAYSNFSCGLNGTSTITVEMWVKPTTLSGGMFFGFYRYDVFTTGGGLGYNTAGGDLYGINSTQTSGFVNTWKHYVFVMNTGSVTSNKIYVNGVSQTLALRTGTIQNANTNFNGGIGRIACWANDNAYMQQMYITKFKIYDRELTQAEITNNFNKDKARHGL</sequence>
<dbReference type="InterPro" id="IPR013320">
    <property type="entry name" value="ConA-like_dom_sf"/>
</dbReference>
<evidence type="ECO:0000313" key="4">
    <source>
        <dbReference type="EMBL" id="MFD3275888.1"/>
    </source>
</evidence>
<organism evidence="4 5">
    <name type="scientific">Aquirufa echingensis</name>
    <dbReference type="NCBI Taxonomy" id="3096516"/>
    <lineage>
        <taxon>Bacteria</taxon>
        <taxon>Pseudomonadati</taxon>
        <taxon>Bacteroidota</taxon>
        <taxon>Cytophagia</taxon>
        <taxon>Cytophagales</taxon>
        <taxon>Flectobacillaceae</taxon>
        <taxon>Aquirufa</taxon>
    </lineage>
</organism>
<reference evidence="4 5" key="1">
    <citation type="submission" date="2024-03" db="EMBL/GenBank/DDBJ databases">
        <title>Aquirufa genome sequencing.</title>
        <authorList>
            <person name="Pitt A."/>
            <person name="Hahn M.W."/>
        </authorList>
    </citation>
    <scope>NUCLEOTIDE SEQUENCE [LARGE SCALE GENOMIC DNA]</scope>
    <source>
        <strain evidence="4 5">PLAD-142S6K</strain>
    </source>
</reference>
<dbReference type="SMART" id="SM00560">
    <property type="entry name" value="LamGL"/>
    <property type="match status" value="1"/>
</dbReference>
<dbReference type="Proteomes" id="UP001598114">
    <property type="component" value="Unassembled WGS sequence"/>
</dbReference>
<evidence type="ECO:0000313" key="5">
    <source>
        <dbReference type="Proteomes" id="UP001598114"/>
    </source>
</evidence>
<dbReference type="Pfam" id="PF13385">
    <property type="entry name" value="Laminin_G_3"/>
    <property type="match status" value="2"/>
</dbReference>
<keyword evidence="1" id="KW-0732">Signal</keyword>
<evidence type="ECO:0000256" key="2">
    <source>
        <dbReference type="ARBA" id="ARBA00023157"/>
    </source>
</evidence>
<keyword evidence="5" id="KW-1185">Reference proteome</keyword>